<proteinExistence type="predicted"/>
<dbReference type="Proteomes" id="UP000294588">
    <property type="component" value="Unassembled WGS sequence"/>
</dbReference>
<protein>
    <submittedName>
        <fullName evidence="1">Ribosome small subunit-dependent GTPase A</fullName>
    </submittedName>
</protein>
<comment type="caution">
    <text evidence="1">The sequence shown here is derived from an EMBL/GenBank/DDBJ whole genome shotgun (WGS) entry which is preliminary data.</text>
</comment>
<dbReference type="EMBL" id="SMOG01000001">
    <property type="protein sequence ID" value="TDF74669.1"/>
    <property type="molecule type" value="Genomic_DNA"/>
</dbReference>
<sequence length="354" mass="39893">MKPKDKKILKPHRPARLKNTRLLDLEVLDELPDNIKFKAKRTPEKVAETYKKDMQLISGRILEIKSNYQYTIEADNKTFTATLSGRLKQFAFHSKSIVAVGDYVELDIVAEPPRIENILPRKNTLTRYLGSNFQRPTILAANIDQVIVTSSWRKPMIKPGLIDRYLCLAALDNIDAIIIINKVDLCEDREKLEETVSYYKNVGYTLLYTSALTGEGIDELYELLKNRDSVFSGQSGTGKSSIINRLEPSLNLPTAEVSDYNEKGKHTTTSTILIPWSFGGHLLDTPGIKTVNLAKDTKSQIPRVFPGFATLAPLCYFNDCTHTHEEHCAVLSALEEGKIPTNRYLSYVSLLNSL</sequence>
<name>A0AC61QL07_9BACT</name>
<organism evidence="1 2">
    <name type="scientific">Candidatus Syntrophosphaera thermopropionivorans</name>
    <dbReference type="NCBI Taxonomy" id="2593015"/>
    <lineage>
        <taxon>Bacteria</taxon>
        <taxon>Pseudomonadati</taxon>
        <taxon>Candidatus Cloacimonadota</taxon>
        <taxon>Candidatus Cloacimonadia</taxon>
        <taxon>Candidatus Cloacimonadales</taxon>
        <taxon>Candidatus Cloacimonadaceae</taxon>
        <taxon>Candidatus Syntrophosphaera</taxon>
    </lineage>
</organism>
<evidence type="ECO:0000313" key="1">
    <source>
        <dbReference type="EMBL" id="TDF74669.1"/>
    </source>
</evidence>
<reference evidence="1" key="1">
    <citation type="submission" date="2019-03" db="EMBL/GenBank/DDBJ databases">
        <title>Candidatus Syntrophosphaera thermopropionivorans: a novel player in syntrophic propionate oxidation during anaerobic digestion.</title>
        <authorList>
            <person name="Dyksma S."/>
        </authorList>
    </citation>
    <scope>NUCLEOTIDE SEQUENCE</scope>
    <source>
        <strain evidence="1">W5</strain>
    </source>
</reference>
<keyword evidence="2" id="KW-1185">Reference proteome</keyword>
<gene>
    <name evidence="1" type="primary">rsgA</name>
    <name evidence="1" type="ORF">E0946_00880</name>
</gene>
<evidence type="ECO:0000313" key="2">
    <source>
        <dbReference type="Proteomes" id="UP000294588"/>
    </source>
</evidence>
<accession>A0AC61QL07</accession>